<dbReference type="RefSeq" id="WP_113952476.1">
    <property type="nucleotide sequence ID" value="NZ_QNRT01000001.1"/>
</dbReference>
<dbReference type="EMBL" id="QNRT01000001">
    <property type="protein sequence ID" value="RBP52862.1"/>
    <property type="molecule type" value="Genomic_DNA"/>
</dbReference>
<name>A0A395JRA4_9GAMM</name>
<proteinExistence type="predicted"/>
<accession>A0A395JRA4</accession>
<evidence type="ECO:0000256" key="1">
    <source>
        <dbReference type="SAM" id="SignalP"/>
    </source>
</evidence>
<dbReference type="FunCoup" id="A0A395JRA4">
    <property type="interactions" value="11"/>
</dbReference>
<dbReference type="InParanoid" id="A0A395JRA4"/>
<evidence type="ECO:0000313" key="3">
    <source>
        <dbReference type="Proteomes" id="UP000253083"/>
    </source>
</evidence>
<dbReference type="OrthoDB" id="5292716at2"/>
<sequence>MRTNLFLLLLTVASAAAANEPLGWSGQGEAGIQKASGNTDSETVNLGLAFLWTNQDWSNEFDLSVYKSSNNGLDSANSVEAGYTLKRELTERSNLFFSLSYLDDEFDGFNEQSSVSAGYGYKVFDTETLTWETSIGVGYRDAEQVILPEIGSTDEIQFVDVGGATGVLRSKFKKQITENTKFKWNIKSEIGSDNTFVQSDAALFVSMNARFSLKAQLLVRHNTDPAPMLDETDTISMLSLVYNFGDQPKAE</sequence>
<protein>
    <submittedName>
        <fullName evidence="2">Putative salt-induced outer membrane protein YdiY</fullName>
    </submittedName>
</protein>
<feature type="chain" id="PRO_5017451914" evidence="1">
    <location>
        <begin position="18"/>
        <end position="251"/>
    </location>
</feature>
<dbReference type="Pfam" id="PF04338">
    <property type="entry name" value="DUF481"/>
    <property type="match status" value="1"/>
</dbReference>
<keyword evidence="1" id="KW-0732">Signal</keyword>
<evidence type="ECO:0000313" key="2">
    <source>
        <dbReference type="EMBL" id="RBP52862.1"/>
    </source>
</evidence>
<keyword evidence="3" id="KW-1185">Reference proteome</keyword>
<dbReference type="InterPro" id="IPR007433">
    <property type="entry name" value="DUF481"/>
</dbReference>
<comment type="caution">
    <text evidence="2">The sequence shown here is derived from an EMBL/GenBank/DDBJ whole genome shotgun (WGS) entry which is preliminary data.</text>
</comment>
<gene>
    <name evidence="2" type="ORF">DFR28_101246</name>
</gene>
<organism evidence="2 3">
    <name type="scientific">Arenicella xantha</name>
    <dbReference type="NCBI Taxonomy" id="644221"/>
    <lineage>
        <taxon>Bacteria</taxon>
        <taxon>Pseudomonadati</taxon>
        <taxon>Pseudomonadota</taxon>
        <taxon>Gammaproteobacteria</taxon>
        <taxon>Arenicellales</taxon>
        <taxon>Arenicellaceae</taxon>
        <taxon>Arenicella</taxon>
    </lineage>
</organism>
<dbReference type="Proteomes" id="UP000253083">
    <property type="component" value="Unassembled WGS sequence"/>
</dbReference>
<feature type="signal peptide" evidence="1">
    <location>
        <begin position="1"/>
        <end position="17"/>
    </location>
</feature>
<dbReference type="AlphaFoldDB" id="A0A395JRA4"/>
<reference evidence="2 3" key="1">
    <citation type="submission" date="2018-06" db="EMBL/GenBank/DDBJ databases">
        <title>Genomic Encyclopedia of Type Strains, Phase IV (KMG-IV): sequencing the most valuable type-strain genomes for metagenomic binning, comparative biology and taxonomic classification.</title>
        <authorList>
            <person name="Goeker M."/>
        </authorList>
    </citation>
    <scope>NUCLEOTIDE SEQUENCE [LARGE SCALE GENOMIC DNA]</scope>
    <source>
        <strain evidence="2 3">DSM 24032</strain>
    </source>
</reference>